<dbReference type="PROSITE" id="PS50186">
    <property type="entry name" value="DEP"/>
    <property type="match status" value="1"/>
</dbReference>
<evidence type="ECO:0000313" key="4">
    <source>
        <dbReference type="EMBL" id="KAK2097158.1"/>
    </source>
</evidence>
<dbReference type="InterPro" id="IPR036390">
    <property type="entry name" value="WH_DNA-bd_sf"/>
</dbReference>
<keyword evidence="5" id="KW-1185">Reference proteome</keyword>
<evidence type="ECO:0000259" key="3">
    <source>
        <dbReference type="PROSITE" id="PS50186"/>
    </source>
</evidence>
<dbReference type="SUPFAM" id="SSF46785">
    <property type="entry name" value="Winged helix' DNA-binding domain"/>
    <property type="match status" value="1"/>
</dbReference>
<dbReference type="SMART" id="SM00049">
    <property type="entry name" value="DEP"/>
    <property type="match status" value="1"/>
</dbReference>
<evidence type="ECO:0000313" key="5">
    <source>
        <dbReference type="Proteomes" id="UP001266305"/>
    </source>
</evidence>
<sequence>MERVVVSMQDPDQGVKMRSQRLLVTVIPHAVTGRDVVQWLAQKFCVSEEGERPAAPRALGSRGWWPRAGLPRGLAVLISAQRAGVGSAHGGGARFVPPSPAPARRSPSRASPEALHLGAVLVLHGYLYPLRDPRSLVLRPDETPYRFQVRLGGAGGTPTPHPPAYQLGETGGAPSLLGLEWDSALPPWAAGPPPPAQKSGSETLMW</sequence>
<dbReference type="InterPro" id="IPR036388">
    <property type="entry name" value="WH-like_DNA-bd_sf"/>
</dbReference>
<dbReference type="CDD" id="cd04450">
    <property type="entry name" value="DEP_RGS7-like"/>
    <property type="match status" value="1"/>
</dbReference>
<feature type="region of interest" description="Disordered" evidence="2">
    <location>
        <begin position="184"/>
        <end position="206"/>
    </location>
</feature>
<dbReference type="PANTHER" id="PTHR45746:SF3">
    <property type="entry name" value="REGULATOR OF G-PROTEIN SIGNALING 11"/>
    <property type="match status" value="1"/>
</dbReference>
<accession>A0ABQ9UJB5</accession>
<dbReference type="EMBL" id="JASSZA010000011">
    <property type="protein sequence ID" value="KAK2097158.1"/>
    <property type="molecule type" value="Genomic_DNA"/>
</dbReference>
<proteinExistence type="predicted"/>
<dbReference type="InterPro" id="IPR047016">
    <property type="entry name" value="RGS6/7/9/11"/>
</dbReference>
<feature type="domain" description="DEP" evidence="3">
    <location>
        <begin position="11"/>
        <end position="51"/>
    </location>
</feature>
<evidence type="ECO:0000256" key="2">
    <source>
        <dbReference type="SAM" id="MobiDB-lite"/>
    </source>
</evidence>
<dbReference type="Proteomes" id="UP001266305">
    <property type="component" value="Unassembled WGS sequence"/>
</dbReference>
<comment type="caution">
    <text evidence="4">The sequence shown here is derived from an EMBL/GenBank/DDBJ whole genome shotgun (WGS) entry which is preliminary data.</text>
</comment>
<protein>
    <recommendedName>
        <fullName evidence="3">DEP domain-containing protein</fullName>
    </recommendedName>
</protein>
<feature type="region of interest" description="Disordered" evidence="2">
    <location>
        <begin position="88"/>
        <end position="110"/>
    </location>
</feature>
<gene>
    <name evidence="4" type="ORF">P7K49_022608</name>
</gene>
<keyword evidence="1" id="KW-0734">Signal transduction inhibitor</keyword>
<dbReference type="PANTHER" id="PTHR45746">
    <property type="entry name" value="LP21163P"/>
    <property type="match status" value="1"/>
</dbReference>
<name>A0ABQ9UJB5_SAGOE</name>
<dbReference type="InterPro" id="IPR000591">
    <property type="entry name" value="DEP_dom"/>
</dbReference>
<dbReference type="Gene3D" id="1.10.10.10">
    <property type="entry name" value="Winged helix-like DNA-binding domain superfamily/Winged helix DNA-binding domain"/>
    <property type="match status" value="2"/>
</dbReference>
<organism evidence="4 5">
    <name type="scientific">Saguinus oedipus</name>
    <name type="common">Cotton-top tamarin</name>
    <name type="synonym">Oedipomidas oedipus</name>
    <dbReference type="NCBI Taxonomy" id="9490"/>
    <lineage>
        <taxon>Eukaryota</taxon>
        <taxon>Metazoa</taxon>
        <taxon>Chordata</taxon>
        <taxon>Craniata</taxon>
        <taxon>Vertebrata</taxon>
        <taxon>Euteleostomi</taxon>
        <taxon>Mammalia</taxon>
        <taxon>Eutheria</taxon>
        <taxon>Euarchontoglires</taxon>
        <taxon>Primates</taxon>
        <taxon>Haplorrhini</taxon>
        <taxon>Platyrrhini</taxon>
        <taxon>Cebidae</taxon>
        <taxon>Callitrichinae</taxon>
        <taxon>Saguinus</taxon>
    </lineage>
</organism>
<reference evidence="4 5" key="1">
    <citation type="submission" date="2023-05" db="EMBL/GenBank/DDBJ databases">
        <title>B98-5 Cell Line De Novo Hybrid Assembly: An Optical Mapping Approach.</title>
        <authorList>
            <person name="Kananen K."/>
            <person name="Auerbach J.A."/>
            <person name="Kautto E."/>
            <person name="Blachly J.S."/>
        </authorList>
    </citation>
    <scope>NUCLEOTIDE SEQUENCE [LARGE SCALE GENOMIC DNA]</scope>
    <source>
        <strain evidence="4">B95-8</strain>
        <tissue evidence="4">Cell line</tissue>
    </source>
</reference>
<evidence type="ECO:0000256" key="1">
    <source>
        <dbReference type="ARBA" id="ARBA00022700"/>
    </source>
</evidence>